<accession>A0A6B2L8Q7</accession>
<evidence type="ECO:0000256" key="4">
    <source>
        <dbReference type="ARBA" id="ARBA00022801"/>
    </source>
</evidence>
<reference evidence="9" key="1">
    <citation type="journal article" date="2020" name="J. Eukaryot. Microbiol.">
        <title>De novo Sequencing, Assembly and Annotation of the Transcriptome for the Free-Living Testate Amoeba Arcella intermedia.</title>
        <authorList>
            <person name="Ribeiro G.M."/>
            <person name="Porfirio-Sousa A.L."/>
            <person name="Maurer-Alcala X.X."/>
            <person name="Katz L.A."/>
            <person name="Lahr D.J.G."/>
        </authorList>
    </citation>
    <scope>NUCLEOTIDE SEQUENCE</scope>
</reference>
<name>A0A6B2L8Q7_9EUKA</name>
<evidence type="ECO:0008006" key="10">
    <source>
        <dbReference type="Google" id="ProtNLM"/>
    </source>
</evidence>
<dbReference type="CDD" id="cd11574">
    <property type="entry name" value="GH99"/>
    <property type="match status" value="1"/>
</dbReference>
<evidence type="ECO:0000256" key="2">
    <source>
        <dbReference type="ARBA" id="ARBA00009559"/>
    </source>
</evidence>
<dbReference type="GO" id="GO:0004559">
    <property type="term" value="F:alpha-mannosidase activity"/>
    <property type="evidence" value="ECO:0007669"/>
    <property type="project" value="TreeGrafter"/>
</dbReference>
<keyword evidence="4" id="KW-0378">Hydrolase</keyword>
<keyword evidence="5" id="KW-0735">Signal-anchor</keyword>
<organism evidence="9">
    <name type="scientific">Arcella intermedia</name>
    <dbReference type="NCBI Taxonomy" id="1963864"/>
    <lineage>
        <taxon>Eukaryota</taxon>
        <taxon>Amoebozoa</taxon>
        <taxon>Tubulinea</taxon>
        <taxon>Elardia</taxon>
        <taxon>Arcellinida</taxon>
        <taxon>Sphaerothecina</taxon>
        <taxon>Arcellidae</taxon>
        <taxon>Arcella</taxon>
    </lineage>
</organism>
<dbReference type="PANTHER" id="PTHR13572">
    <property type="entry name" value="ENDO-ALPHA-1,2-MANNOSIDASE"/>
    <property type="match status" value="1"/>
</dbReference>
<dbReference type="Gene3D" id="3.20.20.80">
    <property type="entry name" value="Glycosidases"/>
    <property type="match status" value="1"/>
</dbReference>
<dbReference type="EMBL" id="GIBP01004311">
    <property type="protein sequence ID" value="NDV33280.1"/>
    <property type="molecule type" value="Transcribed_RNA"/>
</dbReference>
<evidence type="ECO:0000256" key="1">
    <source>
        <dbReference type="ARBA" id="ARBA00004323"/>
    </source>
</evidence>
<dbReference type="PANTHER" id="PTHR13572:SF4">
    <property type="entry name" value="RE57134P"/>
    <property type="match status" value="1"/>
</dbReference>
<dbReference type="Pfam" id="PF16317">
    <property type="entry name" value="Glyco_hydro_99"/>
    <property type="match status" value="1"/>
</dbReference>
<evidence type="ECO:0000313" key="9">
    <source>
        <dbReference type="EMBL" id="NDV33280.1"/>
    </source>
</evidence>
<dbReference type="InterPro" id="IPR026071">
    <property type="entry name" value="Glyco_Hydrolase_99"/>
</dbReference>
<evidence type="ECO:0000256" key="5">
    <source>
        <dbReference type="ARBA" id="ARBA00022968"/>
    </source>
</evidence>
<evidence type="ECO:0000256" key="6">
    <source>
        <dbReference type="ARBA" id="ARBA00022989"/>
    </source>
</evidence>
<keyword evidence="6" id="KW-1133">Transmembrane helix</keyword>
<keyword evidence="8" id="KW-0472">Membrane</keyword>
<evidence type="ECO:0000256" key="7">
    <source>
        <dbReference type="ARBA" id="ARBA00023034"/>
    </source>
</evidence>
<protein>
    <recommendedName>
        <fullName evidence="10">GH26 domain-containing protein</fullName>
    </recommendedName>
</protein>
<keyword evidence="7" id="KW-0333">Golgi apparatus</keyword>
<evidence type="ECO:0000256" key="3">
    <source>
        <dbReference type="ARBA" id="ARBA00022692"/>
    </source>
</evidence>
<dbReference type="AlphaFoldDB" id="A0A6B2L8Q7"/>
<keyword evidence="3" id="KW-0812">Transmembrane</keyword>
<evidence type="ECO:0000256" key="8">
    <source>
        <dbReference type="ARBA" id="ARBA00023136"/>
    </source>
</evidence>
<comment type="subcellular location">
    <subcellularLocation>
        <location evidence="1">Golgi apparatus membrane</location>
        <topology evidence="1">Single-pass type II membrane protein</topology>
    </subcellularLocation>
</comment>
<sequence length="277" mass="31948">MEELKDYLVVVSWWGQTTGDGEGMKTNQLMHQIFASAQKFGTQIAIHLEPYEGRSEKSVKSDIQYLIDSYGKYTSFARLNSKPILYIYDSYLTPANDWSTILSPTGENTIRGTLYDAVVLGLYLRGESKQHIKESHMDGFYTYFAAEGFTEGATPAYWNEIVRWGNENDLLSSISVGPGYDDTRIRPWNAANKKERNHGEYYNRMWETAIQSAPSFISVTSYNEWMEGTQIESAKPMEIPDSIINKHQPYSYDDYSPHNPDYYIQLTTYWARKFALK</sequence>
<proteinExistence type="inferred from homology"/>
<comment type="similarity">
    <text evidence="2">Belongs to the glycosyl hydrolase 99 family.</text>
</comment>
<dbReference type="GO" id="GO:0000139">
    <property type="term" value="C:Golgi membrane"/>
    <property type="evidence" value="ECO:0007669"/>
    <property type="project" value="UniProtKB-SubCell"/>
</dbReference>